<keyword evidence="3" id="KW-0808">Transferase</keyword>
<accession>F4P8N8</accession>
<dbReference type="PANTHER" id="PTHR13393:SF0">
    <property type="entry name" value="RNA N6-ADENOSINE-METHYLTRANSFERASE METTL16"/>
    <property type="match status" value="1"/>
</dbReference>
<evidence type="ECO:0000256" key="3">
    <source>
        <dbReference type="ARBA" id="ARBA00022679"/>
    </source>
</evidence>
<keyword evidence="7" id="KW-1185">Reference proteome</keyword>
<dbReference type="Pfam" id="PF05971">
    <property type="entry name" value="Methyltransf_10"/>
    <property type="match status" value="1"/>
</dbReference>
<dbReference type="HOGENOM" id="CLU_027534_2_1_1"/>
<sequence>MCFLSIDAENLFDSLRKTRTGSIIEFGDPKAVRELTCALLFKYFGLRLEIPLDSLCPPVPNRLDYILHIEDLLSESNPSLDATVRGIDIGTGASCIYPLLGCSRNPKWSFLALEIDERSIDFATQNVNRNSLQNCITVVKGSTQKPIISLPNDNQMYDFCMCNPPFYSDEEEMRVSRSIKQQAPLSLCMGSQNEMLQPGGEVAFVTSLIEESQILGCRITWYTSLVGFRENAQRLEALLHQKQIPVVRRAVYKQGRTSRSILTWSFRKEFCKSQN</sequence>
<dbReference type="EMBL" id="GL882889">
    <property type="protein sequence ID" value="EGF78177.1"/>
    <property type="molecule type" value="Genomic_DNA"/>
</dbReference>
<evidence type="ECO:0000313" key="7">
    <source>
        <dbReference type="Proteomes" id="UP000007241"/>
    </source>
</evidence>
<comment type="similarity">
    <text evidence="1">Belongs to the methyltransferase superfamily. METTL16/RlmF family.</text>
</comment>
<dbReference type="GO" id="GO:0005634">
    <property type="term" value="C:nucleus"/>
    <property type="evidence" value="ECO:0000318"/>
    <property type="project" value="GO_Central"/>
</dbReference>
<dbReference type="GeneID" id="18244113"/>
<dbReference type="FunCoup" id="F4P8N8">
    <property type="interactions" value="208"/>
</dbReference>
<keyword evidence="2" id="KW-0489">Methyltransferase</keyword>
<evidence type="ECO:0000256" key="1">
    <source>
        <dbReference type="ARBA" id="ARBA00005878"/>
    </source>
</evidence>
<evidence type="ECO:0008006" key="8">
    <source>
        <dbReference type="Google" id="ProtNLM"/>
    </source>
</evidence>
<organism evidence="6 7">
    <name type="scientific">Batrachochytrium dendrobatidis (strain JAM81 / FGSC 10211)</name>
    <name type="common">Frog chytrid fungus</name>
    <dbReference type="NCBI Taxonomy" id="684364"/>
    <lineage>
        <taxon>Eukaryota</taxon>
        <taxon>Fungi</taxon>
        <taxon>Fungi incertae sedis</taxon>
        <taxon>Chytridiomycota</taxon>
        <taxon>Chytridiomycota incertae sedis</taxon>
        <taxon>Chytridiomycetes</taxon>
        <taxon>Rhizophydiales</taxon>
        <taxon>Rhizophydiales incertae sedis</taxon>
        <taxon>Batrachochytrium</taxon>
    </lineage>
</organism>
<dbReference type="Proteomes" id="UP000007241">
    <property type="component" value="Unassembled WGS sequence"/>
</dbReference>
<dbReference type="GO" id="GO:0052907">
    <property type="term" value="F:23S rRNA (adenine(1618)-N(6))-methyltransferase activity"/>
    <property type="evidence" value="ECO:0000318"/>
    <property type="project" value="GO_Central"/>
</dbReference>
<feature type="binding site" evidence="5">
    <location>
        <position position="90"/>
    </location>
    <ligand>
        <name>S-adenosyl-L-methionine</name>
        <dbReference type="ChEBI" id="CHEBI:59789"/>
    </ligand>
</feature>
<reference evidence="6 7" key="1">
    <citation type="submission" date="2009-12" db="EMBL/GenBank/DDBJ databases">
        <title>The draft genome of Batrachochytrium dendrobatidis.</title>
        <authorList>
            <consortium name="US DOE Joint Genome Institute (JGI-PGF)"/>
            <person name="Kuo A."/>
            <person name="Salamov A."/>
            <person name="Schmutz J."/>
            <person name="Lucas S."/>
            <person name="Pitluck S."/>
            <person name="Rosenblum E."/>
            <person name="Stajich J."/>
            <person name="Eisen M."/>
            <person name="Grigoriev I.V."/>
        </authorList>
    </citation>
    <scope>NUCLEOTIDE SEQUENCE [LARGE SCALE GENOMIC DNA]</scope>
    <source>
        <strain evidence="7">JAM81 / FGSC 10211</strain>
    </source>
</reference>
<dbReference type="RefSeq" id="XP_006681223.1">
    <property type="nucleotide sequence ID" value="XM_006681160.1"/>
</dbReference>
<dbReference type="STRING" id="684364.F4P8N8"/>
<name>F4P8N8_BATDJ</name>
<dbReference type="OMA" id="HQGRYDF"/>
<feature type="binding site" evidence="5">
    <location>
        <position position="62"/>
    </location>
    <ligand>
        <name>S-adenosyl-L-methionine</name>
        <dbReference type="ChEBI" id="CHEBI:59789"/>
    </ligand>
</feature>
<feature type="binding site" evidence="5">
    <location>
        <position position="114"/>
    </location>
    <ligand>
        <name>S-adenosyl-L-methionine</name>
        <dbReference type="ChEBI" id="CHEBI:59789"/>
    </ligand>
</feature>
<dbReference type="PIRSF" id="PIRSF037350">
    <property type="entry name" value="Mtase_ZK1128_prd"/>
    <property type="match status" value="1"/>
</dbReference>
<evidence type="ECO:0000256" key="2">
    <source>
        <dbReference type="ARBA" id="ARBA00022603"/>
    </source>
</evidence>
<dbReference type="InterPro" id="IPR010286">
    <property type="entry name" value="METTL16/RlmF"/>
</dbReference>
<keyword evidence="4 5" id="KW-0949">S-adenosyl-L-methionine</keyword>
<dbReference type="GO" id="GO:0070475">
    <property type="term" value="P:rRNA base methylation"/>
    <property type="evidence" value="ECO:0000318"/>
    <property type="project" value="GO_Central"/>
</dbReference>
<feature type="binding site" evidence="5">
    <location>
        <position position="163"/>
    </location>
    <ligand>
        <name>S-adenosyl-L-methionine</name>
        <dbReference type="ChEBI" id="CHEBI:59789"/>
    </ligand>
</feature>
<dbReference type="InterPro" id="IPR029063">
    <property type="entry name" value="SAM-dependent_MTases_sf"/>
</dbReference>
<dbReference type="InParanoid" id="F4P8N8"/>
<evidence type="ECO:0000256" key="5">
    <source>
        <dbReference type="PIRSR" id="PIRSR037350-1"/>
    </source>
</evidence>
<proteinExistence type="inferred from homology"/>
<dbReference type="CDD" id="cd02440">
    <property type="entry name" value="AdoMet_MTases"/>
    <property type="match status" value="1"/>
</dbReference>
<dbReference type="PANTHER" id="PTHR13393">
    <property type="entry name" value="SAM-DEPENDENT METHYLTRANSFERASE"/>
    <property type="match status" value="1"/>
</dbReference>
<dbReference type="SUPFAM" id="SSF53335">
    <property type="entry name" value="S-adenosyl-L-methionine-dependent methyltransferases"/>
    <property type="match status" value="1"/>
</dbReference>
<protein>
    <recommendedName>
        <fullName evidence="8">U6 small nuclear RNA (adenine-(43)-N(6))-methyltransferase</fullName>
    </recommendedName>
</protein>
<evidence type="ECO:0000313" key="6">
    <source>
        <dbReference type="EMBL" id="EGF78177.1"/>
    </source>
</evidence>
<gene>
    <name evidence="6" type="ORF">BATDEDRAFT_91032</name>
</gene>
<evidence type="ECO:0000256" key="4">
    <source>
        <dbReference type="ARBA" id="ARBA00022691"/>
    </source>
</evidence>
<dbReference type="OrthoDB" id="514248at2759"/>
<dbReference type="InterPro" id="IPR017182">
    <property type="entry name" value="METTL16/PsiM"/>
</dbReference>
<dbReference type="AlphaFoldDB" id="F4P8N8"/>
<dbReference type="Gene3D" id="3.40.50.150">
    <property type="entry name" value="Vaccinia Virus protein VP39"/>
    <property type="match status" value="1"/>
</dbReference>